<reference evidence="10" key="2">
    <citation type="submission" date="2020-09" db="EMBL/GenBank/DDBJ databases">
        <authorList>
            <person name="Sun Q."/>
            <person name="Zhou Y."/>
        </authorList>
    </citation>
    <scope>NUCLEOTIDE SEQUENCE</scope>
    <source>
        <strain evidence="10">CGMCC 1.12987</strain>
    </source>
</reference>
<keyword evidence="4 8" id="KW-0812">Transmembrane</keyword>
<evidence type="ECO:0000256" key="5">
    <source>
        <dbReference type="ARBA" id="ARBA00022989"/>
    </source>
</evidence>
<feature type="transmembrane region" description="Helical" evidence="8">
    <location>
        <begin position="7"/>
        <end position="24"/>
    </location>
</feature>
<feature type="transmembrane region" description="Helical" evidence="8">
    <location>
        <begin position="137"/>
        <end position="159"/>
    </location>
</feature>
<evidence type="ECO:0000256" key="3">
    <source>
        <dbReference type="ARBA" id="ARBA00022475"/>
    </source>
</evidence>
<dbReference type="PROSITE" id="PS50850">
    <property type="entry name" value="MFS"/>
    <property type="match status" value="1"/>
</dbReference>
<dbReference type="PANTHER" id="PTHR23517:SF3">
    <property type="entry name" value="INTEGRAL MEMBRANE TRANSPORT PROTEIN"/>
    <property type="match status" value="1"/>
</dbReference>
<protein>
    <submittedName>
        <fullName evidence="10">MFS transporter</fullName>
    </submittedName>
</protein>
<evidence type="ECO:0000256" key="1">
    <source>
        <dbReference type="ARBA" id="ARBA00004651"/>
    </source>
</evidence>
<keyword evidence="2" id="KW-0813">Transport</keyword>
<dbReference type="PANTHER" id="PTHR23517">
    <property type="entry name" value="RESISTANCE PROTEIN MDTM, PUTATIVE-RELATED-RELATED"/>
    <property type="match status" value="1"/>
</dbReference>
<dbReference type="Pfam" id="PF07690">
    <property type="entry name" value="MFS_1"/>
    <property type="match status" value="2"/>
</dbReference>
<evidence type="ECO:0000259" key="9">
    <source>
        <dbReference type="PROSITE" id="PS50850"/>
    </source>
</evidence>
<dbReference type="InterPro" id="IPR050171">
    <property type="entry name" value="MFS_Transporters"/>
</dbReference>
<dbReference type="EMBL" id="BMGR01000005">
    <property type="protein sequence ID" value="GGG00648.1"/>
    <property type="molecule type" value="Genomic_DNA"/>
</dbReference>
<feature type="transmembrane region" description="Helical" evidence="8">
    <location>
        <begin position="284"/>
        <end position="302"/>
    </location>
</feature>
<keyword evidence="3" id="KW-1003">Cell membrane</keyword>
<dbReference type="GO" id="GO:0005886">
    <property type="term" value="C:plasma membrane"/>
    <property type="evidence" value="ECO:0007669"/>
    <property type="project" value="UniProtKB-SubCell"/>
</dbReference>
<dbReference type="InterPro" id="IPR036259">
    <property type="entry name" value="MFS_trans_sf"/>
</dbReference>
<keyword evidence="5 8" id="KW-1133">Transmembrane helix</keyword>
<evidence type="ECO:0000313" key="10">
    <source>
        <dbReference type="EMBL" id="GGG00648.1"/>
    </source>
</evidence>
<name>A0A917FS07_9BACL</name>
<dbReference type="SUPFAM" id="SSF103473">
    <property type="entry name" value="MFS general substrate transporter"/>
    <property type="match status" value="1"/>
</dbReference>
<dbReference type="AlphaFoldDB" id="A0A917FS07"/>
<evidence type="ECO:0000256" key="7">
    <source>
        <dbReference type="SAM" id="MobiDB-lite"/>
    </source>
</evidence>
<evidence type="ECO:0000256" key="8">
    <source>
        <dbReference type="SAM" id="Phobius"/>
    </source>
</evidence>
<evidence type="ECO:0000256" key="4">
    <source>
        <dbReference type="ARBA" id="ARBA00022692"/>
    </source>
</evidence>
<feature type="region of interest" description="Disordered" evidence="7">
    <location>
        <begin position="398"/>
        <end position="432"/>
    </location>
</feature>
<evidence type="ECO:0000256" key="2">
    <source>
        <dbReference type="ARBA" id="ARBA00022448"/>
    </source>
</evidence>
<accession>A0A917FS07</accession>
<evidence type="ECO:0000313" key="11">
    <source>
        <dbReference type="Proteomes" id="UP000644756"/>
    </source>
</evidence>
<comment type="caution">
    <text evidence="10">The sequence shown here is derived from an EMBL/GenBank/DDBJ whole genome shotgun (WGS) entry which is preliminary data.</text>
</comment>
<dbReference type="RefSeq" id="WP_188530666.1">
    <property type="nucleotide sequence ID" value="NZ_BMGR01000005.1"/>
</dbReference>
<feature type="transmembrane region" description="Helical" evidence="8">
    <location>
        <begin position="257"/>
        <end position="277"/>
    </location>
</feature>
<feature type="transmembrane region" description="Helical" evidence="8">
    <location>
        <begin position="165"/>
        <end position="186"/>
    </location>
</feature>
<gene>
    <name evidence="10" type="ORF">GCM10010916_17250</name>
</gene>
<dbReference type="Proteomes" id="UP000644756">
    <property type="component" value="Unassembled WGS sequence"/>
</dbReference>
<feature type="compositionally biased region" description="Acidic residues" evidence="7">
    <location>
        <begin position="398"/>
        <end position="408"/>
    </location>
</feature>
<feature type="transmembrane region" description="Helical" evidence="8">
    <location>
        <begin position="95"/>
        <end position="117"/>
    </location>
</feature>
<reference evidence="10" key="1">
    <citation type="journal article" date="2014" name="Int. J. Syst. Evol. Microbiol.">
        <title>Complete genome sequence of Corynebacterium casei LMG S-19264T (=DSM 44701T), isolated from a smear-ripened cheese.</title>
        <authorList>
            <consortium name="US DOE Joint Genome Institute (JGI-PGF)"/>
            <person name="Walter F."/>
            <person name="Albersmeier A."/>
            <person name="Kalinowski J."/>
            <person name="Ruckert C."/>
        </authorList>
    </citation>
    <scope>NUCLEOTIDE SEQUENCE</scope>
    <source>
        <strain evidence="10">CGMCC 1.12987</strain>
    </source>
</reference>
<evidence type="ECO:0000256" key="6">
    <source>
        <dbReference type="ARBA" id="ARBA00023136"/>
    </source>
</evidence>
<organism evidence="10 11">
    <name type="scientific">Paenibacillus abyssi</name>
    <dbReference type="NCBI Taxonomy" id="1340531"/>
    <lineage>
        <taxon>Bacteria</taxon>
        <taxon>Bacillati</taxon>
        <taxon>Bacillota</taxon>
        <taxon>Bacilli</taxon>
        <taxon>Bacillales</taxon>
        <taxon>Paenibacillaceae</taxon>
        <taxon>Paenibacillus</taxon>
    </lineage>
</organism>
<dbReference type="InterPro" id="IPR011701">
    <property type="entry name" value="MFS"/>
</dbReference>
<dbReference type="InterPro" id="IPR020846">
    <property type="entry name" value="MFS_dom"/>
</dbReference>
<feature type="domain" description="Major facilitator superfamily (MFS) profile" evidence="9">
    <location>
        <begin position="6"/>
        <end position="394"/>
    </location>
</feature>
<keyword evidence="11" id="KW-1185">Reference proteome</keyword>
<dbReference type="Gene3D" id="1.20.1250.20">
    <property type="entry name" value="MFS general substrate transporter like domains"/>
    <property type="match status" value="2"/>
</dbReference>
<proteinExistence type="predicted"/>
<feature type="transmembrane region" description="Helical" evidence="8">
    <location>
        <begin position="356"/>
        <end position="389"/>
    </location>
</feature>
<sequence length="432" mass="46057">MFKRAGLIVLFVSATLYWLGFSMLRPMVALYFNAEGYSLALVGALMALHAFIPVLFAMPAGQIIDRIGPRKAVFVGSAVMVISGLLYVLGGMFSWIVPILIGQVLNGLGSLLSWGALQASAGQLARSAPKGNGSHTLLSNFAFVNSLAQFGGPLLGGLLSDFGNYTLVFIVFALFSVVSVAFSFLIPASNKEGGALTDVSFNLWKSYGSGVTLMKQNRSFTMALVFNGVLFVLVDIKGTFFPIYLSNIGYSNTQVGTMLSVGAVASVVIRPFVGMLIGRLGHRLIMVGSVWIGSACLIALMFEPGLWIITAVVFAWGACAGINQPMALIMVARTVPSERQGMGMSLRTMANRVVQVTNPVVIGGLSTAIGLTYGFGLIALFLLIFSAFVQKSLKEEPDAIEQEMEEEDGGHPHERKPLPVTIAPGSAHKLTK</sequence>
<feature type="transmembrane region" description="Helical" evidence="8">
    <location>
        <begin position="224"/>
        <end position="245"/>
    </location>
</feature>
<feature type="transmembrane region" description="Helical" evidence="8">
    <location>
        <begin position="72"/>
        <end position="89"/>
    </location>
</feature>
<feature type="transmembrane region" description="Helical" evidence="8">
    <location>
        <begin position="36"/>
        <end position="60"/>
    </location>
</feature>
<comment type="subcellular location">
    <subcellularLocation>
        <location evidence="1">Cell membrane</location>
        <topology evidence="1">Multi-pass membrane protein</topology>
    </subcellularLocation>
</comment>
<keyword evidence="6 8" id="KW-0472">Membrane</keyword>
<dbReference type="GO" id="GO:0022857">
    <property type="term" value="F:transmembrane transporter activity"/>
    <property type="evidence" value="ECO:0007669"/>
    <property type="project" value="InterPro"/>
</dbReference>
<feature type="transmembrane region" description="Helical" evidence="8">
    <location>
        <begin position="308"/>
        <end position="335"/>
    </location>
</feature>